<dbReference type="EMBL" id="VUJU01012901">
    <property type="protein sequence ID" value="KAF0706475.1"/>
    <property type="molecule type" value="Genomic_DNA"/>
</dbReference>
<dbReference type="SUPFAM" id="SSF53098">
    <property type="entry name" value="Ribonuclease H-like"/>
    <property type="match status" value="1"/>
</dbReference>
<dbReference type="AlphaFoldDB" id="A0A6G0VR66"/>
<comment type="subcellular location">
    <subcellularLocation>
        <location evidence="1">Nucleus</location>
    </subcellularLocation>
</comment>
<proteinExistence type="predicted"/>
<evidence type="ECO:0000256" key="5">
    <source>
        <dbReference type="ARBA" id="ARBA00023242"/>
    </source>
</evidence>
<keyword evidence="4" id="KW-0862">Zinc</keyword>
<gene>
    <name evidence="6" type="ORF">FWK35_00039285</name>
</gene>
<reference evidence="6 7" key="1">
    <citation type="submission" date="2019-08" db="EMBL/GenBank/DDBJ databases">
        <title>Whole genome of Aphis craccivora.</title>
        <authorList>
            <person name="Voronova N.V."/>
            <person name="Shulinski R.S."/>
            <person name="Bandarenka Y.V."/>
            <person name="Zhorov D.G."/>
            <person name="Warner D."/>
        </authorList>
    </citation>
    <scope>NUCLEOTIDE SEQUENCE [LARGE SCALE GENOMIC DNA]</scope>
    <source>
        <strain evidence="6">180601</strain>
        <tissue evidence="6">Whole Body</tissue>
    </source>
</reference>
<dbReference type="InterPro" id="IPR012337">
    <property type="entry name" value="RNaseH-like_sf"/>
</dbReference>
<evidence type="ECO:0000313" key="7">
    <source>
        <dbReference type="Proteomes" id="UP000478052"/>
    </source>
</evidence>
<evidence type="ECO:0000313" key="6">
    <source>
        <dbReference type="EMBL" id="KAF0706475.1"/>
    </source>
</evidence>
<dbReference type="InterPro" id="IPR052035">
    <property type="entry name" value="ZnF_BED_domain_contain"/>
</dbReference>
<protein>
    <submittedName>
        <fullName evidence="6">Zinc finger BED domain-containing protein 6-like</fullName>
    </submittedName>
</protein>
<dbReference type="OrthoDB" id="8193841at2759"/>
<evidence type="ECO:0000256" key="4">
    <source>
        <dbReference type="ARBA" id="ARBA00022833"/>
    </source>
</evidence>
<dbReference type="GO" id="GO:0008270">
    <property type="term" value="F:zinc ion binding"/>
    <property type="evidence" value="ECO:0007669"/>
    <property type="project" value="UniProtKB-KW"/>
</dbReference>
<evidence type="ECO:0000256" key="3">
    <source>
        <dbReference type="ARBA" id="ARBA00022771"/>
    </source>
</evidence>
<organism evidence="6 7">
    <name type="scientific">Aphis craccivora</name>
    <name type="common">Cowpea aphid</name>
    <dbReference type="NCBI Taxonomy" id="307492"/>
    <lineage>
        <taxon>Eukaryota</taxon>
        <taxon>Metazoa</taxon>
        <taxon>Ecdysozoa</taxon>
        <taxon>Arthropoda</taxon>
        <taxon>Hexapoda</taxon>
        <taxon>Insecta</taxon>
        <taxon>Pterygota</taxon>
        <taxon>Neoptera</taxon>
        <taxon>Paraneoptera</taxon>
        <taxon>Hemiptera</taxon>
        <taxon>Sternorrhyncha</taxon>
        <taxon>Aphidomorpha</taxon>
        <taxon>Aphidoidea</taxon>
        <taxon>Aphididae</taxon>
        <taxon>Aphidini</taxon>
        <taxon>Aphis</taxon>
        <taxon>Aphis</taxon>
    </lineage>
</organism>
<dbReference type="Gene3D" id="1.10.10.1070">
    <property type="entry name" value="Zinc finger, BED domain-containing"/>
    <property type="match status" value="1"/>
</dbReference>
<evidence type="ECO:0000256" key="2">
    <source>
        <dbReference type="ARBA" id="ARBA00022723"/>
    </source>
</evidence>
<keyword evidence="7" id="KW-1185">Reference proteome</keyword>
<keyword evidence="2" id="KW-0479">Metal-binding</keyword>
<feature type="non-terminal residue" evidence="6">
    <location>
        <position position="1"/>
    </location>
</feature>
<comment type="caution">
    <text evidence="6">The sequence shown here is derived from an EMBL/GenBank/DDBJ whole genome shotgun (WGS) entry which is preliminary data.</text>
</comment>
<evidence type="ECO:0000256" key="1">
    <source>
        <dbReference type="ARBA" id="ARBA00004123"/>
    </source>
</evidence>
<dbReference type="PANTHER" id="PTHR46481:SF10">
    <property type="entry name" value="ZINC FINGER BED DOMAIN-CONTAINING PROTEIN 39"/>
    <property type="match status" value="1"/>
</dbReference>
<accession>A0A6G0VR66</accession>
<dbReference type="GO" id="GO:0005634">
    <property type="term" value="C:nucleus"/>
    <property type="evidence" value="ECO:0007669"/>
    <property type="project" value="UniProtKB-SubCell"/>
</dbReference>
<dbReference type="Proteomes" id="UP000478052">
    <property type="component" value="Unassembled WGS sequence"/>
</dbReference>
<sequence length="523" mass="58761">VDQETEETNDVNDVVSLSSNTSLLPLTTIPSASTTIPCSSVSSTISSSSTSILKRKQSSIASFLPRKMTPDRKKCVDNALLNMIVTDFQPFKIVEDTGFKQFVNLLNPNYCLPTRQAISKTLIPLEYQKCIAKVEDLITNEADNVCLTTDCWTSRCNESYIAVTAHFVNKDFILKSVLLECSEFSERHTAVNLSDEIRSIITKWKLEAKVVLVVSDNASNIKNAIHKLHLKHLGCFAHTINLVVEESLKCESDLINKVKTIVTHFRKSTIAHKILEKNQINSGINEPRKLIQAVSTRWNSVYYMLERIVSLEKPVRASLGLLENPPSSLTTIEWTIVKELCIVLKPFESATKVVSGENYMTASMILPIVNGLLEVCHKMKSKTFDPRIHEVIKNLLSAMANKNSWGNIYHSKTLAKCTFLDPRFKNLLFPSNSNLSENTKNEIVDDVTNIIKKIKSNNIEDSSHSVEHQHSVTTEADEFSIWGTLNVHTSQSRPTNTSRSRAILEVQNYLDDVLVPRSKDPLE</sequence>
<dbReference type="PANTHER" id="PTHR46481">
    <property type="entry name" value="ZINC FINGER BED DOMAIN-CONTAINING PROTEIN 4"/>
    <property type="match status" value="1"/>
</dbReference>
<keyword evidence="3" id="KW-0863">Zinc-finger</keyword>
<dbReference type="SUPFAM" id="SSF140996">
    <property type="entry name" value="Hermes dimerisation domain"/>
    <property type="match status" value="1"/>
</dbReference>
<keyword evidence="5" id="KW-0539">Nucleus</keyword>
<name>A0A6G0VR66_APHCR</name>